<comment type="catalytic activity">
    <reaction evidence="12">
        <text>Couples ATP hydrolysis with the unwinding of duplex DNA by translocating in the 3'-5' direction.</text>
        <dbReference type="EC" id="5.6.2.4"/>
    </reaction>
</comment>
<evidence type="ECO:0000256" key="8">
    <source>
        <dbReference type="ARBA" id="ARBA00022840"/>
    </source>
</evidence>
<evidence type="ECO:0000259" key="17">
    <source>
        <dbReference type="PROSITE" id="PS51217"/>
    </source>
</evidence>
<accession>A0AAU7V960</accession>
<dbReference type="Gene3D" id="3.40.50.300">
    <property type="entry name" value="P-loop containing nucleotide triphosphate hydrolases"/>
    <property type="match status" value="2"/>
</dbReference>
<dbReference type="KEGG" id="sapp:SAC06_03495"/>
<evidence type="ECO:0000256" key="9">
    <source>
        <dbReference type="ARBA" id="ARBA00023125"/>
    </source>
</evidence>
<keyword evidence="9" id="KW-0238">DNA-binding</keyword>
<comment type="catalytic activity">
    <reaction evidence="14">
        <text>ATP + H2O = ADP + phosphate + H(+)</text>
        <dbReference type="Rhea" id="RHEA:13065"/>
        <dbReference type="ChEBI" id="CHEBI:15377"/>
        <dbReference type="ChEBI" id="CHEBI:15378"/>
        <dbReference type="ChEBI" id="CHEBI:30616"/>
        <dbReference type="ChEBI" id="CHEBI:43474"/>
        <dbReference type="ChEBI" id="CHEBI:456216"/>
        <dbReference type="EC" id="5.6.2.4"/>
    </reaction>
</comment>
<evidence type="ECO:0000256" key="15">
    <source>
        <dbReference type="PROSITE-ProRule" id="PRU00560"/>
    </source>
</evidence>
<sequence length="1046" mass="114821">MTEPLELLRTGESFLVQGGPGTGKTQFLHRAIDWIMTEDRDGWDWAPFLVLTPDRRRAAQFEREVPSELLGAITAPGGHRVVRGTNSYAYLVLSEWALEREEPLPRPKLTGGAEEDLWFARWLGEHGADWPDLLPADALNSEAVRMELRNLVARLGESGLDGPALADLAREAGVPAWQLAAAAYSDYAGVEGCAFDQRTPRIDSARIQLVAASLLEHWEERAPQEGVTACPPVPRWVLVDDLQDCTPATAKLLTAMQGAGAQIVATCSPATATGSFRGARYDLGPRLARERGWPVLTLTRQWRLNPDLDQVVSAIDRWTAPRVQPEPLAVSGGAAQAVILTGPGRRGSWLAQQIRRHHYLDGIGWDRQAVLVRQAGDIDQLQRQLLRAGVRLAPGQRALQFSKIPVTAMLLQLLLPTEDPAQLAQELLFSALVQVDRLELYQLLRQDQRGDQSLADTLLSWLQEPDLVPAGAGLPRELRDRLERASAVWLAREEAAADGAQGGLWRLWEAAGVAQQWQQEALRDGVEAERSDSRLDAVTGLFRRADLWEQQRAALGQGTQSSARVFAEELWAQTVSADSIATGGLREPGVEVLTVAQAAGREWDVVYVVGLQEGAWPPRPRLSGLFHLARLQQLLAELPVSATAGQAQEFLGRLDPDLLRLQLDQRQYRLERRKDEARLLASACSRARDRLYLVAVESQEDAVSSFLNYLAKQGAVPDFRTEDGQVIPTEVPPPFDLDALVGRLRFATVDPQLSSADQTQAAALLAVLAEAGIDGADPRTWVGAGGISAAGEPIVDGKLGLSPSQVETGENCLLRWFMQSAYGEDRAGIFTPTPLGAADKGNLIHAVAEAYPHGSRAELQAEFARQWDALELDENKWWVQRTREQMVNWVDVLASYVAGVPGTVEVERQVRTELEHATVYGRVDRLEFLDDGAVRIVDIKTMKTAPSAQAVESNWQLVSYQLALREELAIAEAGLLTVAAPAKSGLLRAQLPLTDEEAGAKREHLDQLAQRMHGPTFRPDEINGNCRTCQFLAVCPLKDEGVRSVP</sequence>
<name>A0AAU7V960_9ACTO</name>
<dbReference type="GO" id="GO:0033202">
    <property type="term" value="C:DNA helicase complex"/>
    <property type="evidence" value="ECO:0007669"/>
    <property type="project" value="TreeGrafter"/>
</dbReference>
<organism evidence="18">
    <name type="scientific">Scrofimicrobium appendicitidis</name>
    <dbReference type="NCBI Taxonomy" id="3079930"/>
    <lineage>
        <taxon>Bacteria</taxon>
        <taxon>Bacillati</taxon>
        <taxon>Actinomycetota</taxon>
        <taxon>Actinomycetes</taxon>
        <taxon>Actinomycetales</taxon>
        <taxon>Actinomycetaceae</taxon>
        <taxon>Scrofimicrobium</taxon>
    </lineage>
</organism>
<evidence type="ECO:0000256" key="5">
    <source>
        <dbReference type="ARBA" id="ARBA00022801"/>
    </source>
</evidence>
<evidence type="ECO:0000256" key="7">
    <source>
        <dbReference type="ARBA" id="ARBA00022839"/>
    </source>
</evidence>
<dbReference type="EC" id="5.6.2.4" evidence="13"/>
<dbReference type="Gene3D" id="3.90.320.10">
    <property type="match status" value="1"/>
</dbReference>
<comment type="similarity">
    <text evidence="1">Belongs to the helicase family. UvrD subfamily.</text>
</comment>
<dbReference type="PROSITE" id="PS51198">
    <property type="entry name" value="UVRD_HELICASE_ATP_BIND"/>
    <property type="match status" value="1"/>
</dbReference>
<keyword evidence="8 15" id="KW-0067">ATP-binding</keyword>
<dbReference type="PANTHER" id="PTHR11070">
    <property type="entry name" value="UVRD / RECB / PCRA DNA HELICASE FAMILY MEMBER"/>
    <property type="match status" value="1"/>
</dbReference>
<dbReference type="GO" id="GO:0003677">
    <property type="term" value="F:DNA binding"/>
    <property type="evidence" value="ECO:0007669"/>
    <property type="project" value="UniProtKB-KW"/>
</dbReference>
<dbReference type="InterPro" id="IPR011604">
    <property type="entry name" value="PDDEXK-like_dom_sf"/>
</dbReference>
<dbReference type="InterPro" id="IPR000212">
    <property type="entry name" value="DNA_helicase_UvrD/REP"/>
</dbReference>
<protein>
    <recommendedName>
        <fullName evidence="13">DNA 3'-5' helicase</fullName>
        <ecNumber evidence="13">5.6.2.4</ecNumber>
    </recommendedName>
</protein>
<keyword evidence="3 15" id="KW-0547">Nucleotide-binding</keyword>
<dbReference type="PROSITE" id="PS51217">
    <property type="entry name" value="UVRD_HELICASE_CTER"/>
    <property type="match status" value="1"/>
</dbReference>
<dbReference type="Pfam" id="PF12705">
    <property type="entry name" value="PDDEXK_1"/>
    <property type="match status" value="1"/>
</dbReference>
<gene>
    <name evidence="18" type="ORF">SAC06_03495</name>
</gene>
<dbReference type="EMBL" id="CP138335">
    <property type="protein sequence ID" value="XBW08636.1"/>
    <property type="molecule type" value="Genomic_DNA"/>
</dbReference>
<keyword evidence="10" id="KW-0234">DNA repair</keyword>
<proteinExistence type="inferred from homology"/>
<dbReference type="InterPro" id="IPR027417">
    <property type="entry name" value="P-loop_NTPase"/>
</dbReference>
<dbReference type="Gene3D" id="1.10.10.160">
    <property type="match status" value="1"/>
</dbReference>
<evidence type="ECO:0000259" key="16">
    <source>
        <dbReference type="PROSITE" id="PS51198"/>
    </source>
</evidence>
<evidence type="ECO:0000256" key="13">
    <source>
        <dbReference type="ARBA" id="ARBA00034808"/>
    </source>
</evidence>
<evidence type="ECO:0000256" key="14">
    <source>
        <dbReference type="ARBA" id="ARBA00048988"/>
    </source>
</evidence>
<feature type="domain" description="UvrD-like helicase C-terminal" evidence="17">
    <location>
        <begin position="305"/>
        <end position="600"/>
    </location>
</feature>
<dbReference type="Pfam" id="PF13361">
    <property type="entry name" value="UvrD_C"/>
    <property type="match status" value="1"/>
</dbReference>
<evidence type="ECO:0000256" key="2">
    <source>
        <dbReference type="ARBA" id="ARBA00022722"/>
    </source>
</evidence>
<keyword evidence="7" id="KW-0269">Exonuclease</keyword>
<dbReference type="InterPro" id="IPR013986">
    <property type="entry name" value="DExx_box_DNA_helicase_dom_sf"/>
</dbReference>
<keyword evidence="11" id="KW-0413">Isomerase</keyword>
<evidence type="ECO:0000256" key="4">
    <source>
        <dbReference type="ARBA" id="ARBA00022763"/>
    </source>
</evidence>
<keyword evidence="6 15" id="KW-0347">Helicase</keyword>
<dbReference type="RefSeq" id="WP_350258836.1">
    <property type="nucleotide sequence ID" value="NZ_CP138335.1"/>
</dbReference>
<evidence type="ECO:0000256" key="3">
    <source>
        <dbReference type="ARBA" id="ARBA00022741"/>
    </source>
</evidence>
<dbReference type="PANTHER" id="PTHR11070:SF59">
    <property type="entry name" value="DNA 3'-5' HELICASE"/>
    <property type="match status" value="1"/>
</dbReference>
<keyword evidence="5 15" id="KW-0378">Hydrolase</keyword>
<evidence type="ECO:0000313" key="18">
    <source>
        <dbReference type="EMBL" id="XBW08636.1"/>
    </source>
</evidence>
<dbReference type="AlphaFoldDB" id="A0AAU7V960"/>
<keyword evidence="4" id="KW-0227">DNA damage</keyword>
<dbReference type="SUPFAM" id="SSF52540">
    <property type="entry name" value="P-loop containing nucleoside triphosphate hydrolases"/>
    <property type="match status" value="1"/>
</dbReference>
<dbReference type="InterPro" id="IPR014016">
    <property type="entry name" value="UvrD-like_ATP-bd"/>
</dbReference>
<dbReference type="GO" id="GO:0005524">
    <property type="term" value="F:ATP binding"/>
    <property type="evidence" value="ECO:0007669"/>
    <property type="project" value="UniProtKB-UniRule"/>
</dbReference>
<keyword evidence="2" id="KW-0540">Nuclease</keyword>
<dbReference type="GO" id="GO:0043138">
    <property type="term" value="F:3'-5' DNA helicase activity"/>
    <property type="evidence" value="ECO:0007669"/>
    <property type="project" value="UniProtKB-EC"/>
</dbReference>
<dbReference type="GO" id="GO:0004527">
    <property type="term" value="F:exonuclease activity"/>
    <property type="evidence" value="ECO:0007669"/>
    <property type="project" value="UniProtKB-KW"/>
</dbReference>
<dbReference type="GO" id="GO:0005829">
    <property type="term" value="C:cytosol"/>
    <property type="evidence" value="ECO:0007669"/>
    <property type="project" value="TreeGrafter"/>
</dbReference>
<evidence type="ECO:0000256" key="1">
    <source>
        <dbReference type="ARBA" id="ARBA00009922"/>
    </source>
</evidence>
<feature type="domain" description="UvrD-like helicase ATP-binding" evidence="16">
    <location>
        <begin position="1"/>
        <end position="305"/>
    </location>
</feature>
<dbReference type="Gene3D" id="1.10.486.10">
    <property type="entry name" value="PCRA, domain 4"/>
    <property type="match status" value="1"/>
</dbReference>
<dbReference type="InterPro" id="IPR014017">
    <property type="entry name" value="DNA_helicase_UvrD-like_C"/>
</dbReference>
<evidence type="ECO:0000256" key="11">
    <source>
        <dbReference type="ARBA" id="ARBA00023235"/>
    </source>
</evidence>
<dbReference type="GO" id="GO:0000725">
    <property type="term" value="P:recombinational repair"/>
    <property type="evidence" value="ECO:0007669"/>
    <property type="project" value="TreeGrafter"/>
</dbReference>
<dbReference type="InterPro" id="IPR038726">
    <property type="entry name" value="PDDEXK_AddAB-type"/>
</dbReference>
<evidence type="ECO:0000256" key="10">
    <source>
        <dbReference type="ARBA" id="ARBA00023204"/>
    </source>
</evidence>
<feature type="binding site" evidence="15">
    <location>
        <begin position="18"/>
        <end position="25"/>
    </location>
    <ligand>
        <name>ATP</name>
        <dbReference type="ChEBI" id="CHEBI:30616"/>
    </ligand>
</feature>
<evidence type="ECO:0000256" key="6">
    <source>
        <dbReference type="ARBA" id="ARBA00022806"/>
    </source>
</evidence>
<evidence type="ECO:0000256" key="12">
    <source>
        <dbReference type="ARBA" id="ARBA00034617"/>
    </source>
</evidence>
<reference evidence="18" key="1">
    <citation type="submission" date="2023-11" db="EMBL/GenBank/DDBJ databases">
        <title>Scrofimicrobium hongkongense sp. nov., isolated from a patient with peritonitis.</title>
        <authorList>
            <person name="Lao H.Y."/>
            <person name="Wong A.Y.P."/>
            <person name="Ng T.L."/>
            <person name="Wong R.Y.L."/>
            <person name="Yau M.C.Y."/>
            <person name="Lam J.Y.W."/>
            <person name="Siu G.K.H."/>
        </authorList>
    </citation>
    <scope>NUCLEOTIDE SEQUENCE</scope>
    <source>
        <strain evidence="18">R131</strain>
    </source>
</reference>